<evidence type="ECO:0000313" key="3">
    <source>
        <dbReference type="Proteomes" id="UP000265703"/>
    </source>
</evidence>
<dbReference type="OrthoDB" id="550575at2759"/>
<dbReference type="AlphaFoldDB" id="A0A397SRI1"/>
<comment type="caution">
    <text evidence="2">The sequence shown here is derived from an EMBL/GenBank/DDBJ whole genome shotgun (WGS) entry which is preliminary data.</text>
</comment>
<feature type="domain" description="F-box" evidence="1">
    <location>
        <begin position="1"/>
        <end position="45"/>
    </location>
</feature>
<proteinExistence type="predicted"/>
<evidence type="ECO:0000259" key="1">
    <source>
        <dbReference type="PROSITE" id="PS50181"/>
    </source>
</evidence>
<reference evidence="2 3" key="1">
    <citation type="submission" date="2018-06" db="EMBL/GenBank/DDBJ databases">
        <title>Comparative genomics reveals the genomic features of Rhizophagus irregularis, R. cerebriforme, R. diaphanum and Gigaspora rosea, and their symbiotic lifestyle signature.</title>
        <authorList>
            <person name="Morin E."/>
            <person name="San Clemente H."/>
            <person name="Chen E.C.H."/>
            <person name="De La Providencia I."/>
            <person name="Hainaut M."/>
            <person name="Kuo A."/>
            <person name="Kohler A."/>
            <person name="Murat C."/>
            <person name="Tang N."/>
            <person name="Roy S."/>
            <person name="Loubradou J."/>
            <person name="Henrissat B."/>
            <person name="Grigoriev I.V."/>
            <person name="Corradi N."/>
            <person name="Roux C."/>
            <person name="Martin F.M."/>
        </authorList>
    </citation>
    <scope>NUCLEOTIDE SEQUENCE [LARGE SCALE GENOMIC DNA]</scope>
    <source>
        <strain evidence="2 3">DAOM 227022</strain>
    </source>
</reference>
<dbReference type="Proteomes" id="UP000265703">
    <property type="component" value="Unassembled WGS sequence"/>
</dbReference>
<dbReference type="PROSITE" id="PS50181">
    <property type="entry name" value="FBOX"/>
    <property type="match status" value="1"/>
</dbReference>
<gene>
    <name evidence="2" type="ORF">C1645_878001</name>
</gene>
<name>A0A397SRI1_9GLOM</name>
<dbReference type="InterPro" id="IPR001810">
    <property type="entry name" value="F-box_dom"/>
</dbReference>
<sequence>MNQLPADCLNEIFKYLDEDKVVLQSTLLVNRLWSEISVRELWKSIININTLIDCIPNESKEILRENGILILTSKHPMFNYPSFCKSLSVNQLNYKIKQWLNRERERQSNSIQNFNDKLYLLTKEIFKLLMSQIYSLRKLEFTDYSPLKQNIIFTSYPGAKDCLNDLSVLHCDSDIYPEFYYQLSQICQNLQLLYVSFKKVISNGLSDLISVQNNLKYLYMFQYYDCKELTPDIITSLKKLPNTLTKLNIYGGDHYIPLSFISNFKNLQELILSFRNIKSFEDFKLLQHVTFPQLYSLEFKYEHPRNELLMNFLENNGKNLKNFKFIKNDNNLLNLAIIKYCPNIRKLSGLTNNDTETLQMFFEGCQSLEIITIYCKRGFSEKEIFDVIVKYSPKSFYELQLNYLCDPISKIFPHELESFFIKWANRIPQKPLSLIIIDNGSYSSMRHGKNKNVIEKYVKLGIINIKK</sequence>
<accession>A0A397SRI1</accession>
<dbReference type="InterPro" id="IPR032675">
    <property type="entry name" value="LRR_dom_sf"/>
</dbReference>
<keyword evidence="3" id="KW-1185">Reference proteome</keyword>
<evidence type="ECO:0000313" key="2">
    <source>
        <dbReference type="EMBL" id="RIA87519.1"/>
    </source>
</evidence>
<organism evidence="2 3">
    <name type="scientific">Glomus cerebriforme</name>
    <dbReference type="NCBI Taxonomy" id="658196"/>
    <lineage>
        <taxon>Eukaryota</taxon>
        <taxon>Fungi</taxon>
        <taxon>Fungi incertae sedis</taxon>
        <taxon>Mucoromycota</taxon>
        <taxon>Glomeromycotina</taxon>
        <taxon>Glomeromycetes</taxon>
        <taxon>Glomerales</taxon>
        <taxon>Glomeraceae</taxon>
        <taxon>Glomus</taxon>
    </lineage>
</organism>
<dbReference type="Gene3D" id="3.80.10.10">
    <property type="entry name" value="Ribonuclease Inhibitor"/>
    <property type="match status" value="2"/>
</dbReference>
<dbReference type="SUPFAM" id="SSF52047">
    <property type="entry name" value="RNI-like"/>
    <property type="match status" value="1"/>
</dbReference>
<protein>
    <recommendedName>
        <fullName evidence="1">F-box domain-containing protein</fullName>
    </recommendedName>
</protein>
<dbReference type="EMBL" id="QKYT01000305">
    <property type="protein sequence ID" value="RIA87519.1"/>
    <property type="molecule type" value="Genomic_DNA"/>
</dbReference>